<feature type="compositionally biased region" description="Basic and acidic residues" evidence="1">
    <location>
        <begin position="15"/>
        <end position="25"/>
    </location>
</feature>
<reference evidence="2 3" key="1">
    <citation type="submission" date="2017-03" db="EMBL/GenBank/DDBJ databases">
        <authorList>
            <person name="Afonso C.L."/>
            <person name="Miller P.J."/>
            <person name="Scott M.A."/>
            <person name="Spackman E."/>
            <person name="Goraichik I."/>
            <person name="Dimitrov K.M."/>
            <person name="Suarez D.L."/>
            <person name="Swayne D.E."/>
        </authorList>
    </citation>
    <scope>NUCLEOTIDE SEQUENCE [LARGE SCALE GENOMIC DNA]</scope>
    <source>
        <strain evidence="2 3">CECT 7066</strain>
    </source>
</reference>
<dbReference type="Proteomes" id="UP000193870">
    <property type="component" value="Unassembled WGS sequence"/>
</dbReference>
<dbReference type="AlphaFoldDB" id="A0A1Y5SB40"/>
<name>A0A1Y5SB40_9RHOB</name>
<evidence type="ECO:0000313" key="2">
    <source>
        <dbReference type="EMBL" id="SLN36652.1"/>
    </source>
</evidence>
<dbReference type="EMBL" id="FWFV01000003">
    <property type="protein sequence ID" value="SLN36652.1"/>
    <property type="molecule type" value="Genomic_DNA"/>
</dbReference>
<accession>A0A1Y5SB40</accession>
<keyword evidence="3" id="KW-1185">Reference proteome</keyword>
<feature type="region of interest" description="Disordered" evidence="1">
    <location>
        <begin position="1"/>
        <end position="33"/>
    </location>
</feature>
<sequence length="33" mass="3807">MERDALLNVPPGVRIHRDDERDRRVLPAPERAG</sequence>
<evidence type="ECO:0000313" key="3">
    <source>
        <dbReference type="Proteomes" id="UP000193870"/>
    </source>
</evidence>
<protein>
    <submittedName>
        <fullName evidence="2">Uncharacterized protein</fullName>
    </submittedName>
</protein>
<proteinExistence type="predicted"/>
<gene>
    <name evidence="2" type="ORF">PAM7066_01557</name>
</gene>
<evidence type="ECO:0000256" key="1">
    <source>
        <dbReference type="SAM" id="MobiDB-lite"/>
    </source>
</evidence>
<organism evidence="2 3">
    <name type="scientific">Palleronia marisminoris</name>
    <dbReference type="NCBI Taxonomy" id="315423"/>
    <lineage>
        <taxon>Bacteria</taxon>
        <taxon>Pseudomonadati</taxon>
        <taxon>Pseudomonadota</taxon>
        <taxon>Alphaproteobacteria</taxon>
        <taxon>Rhodobacterales</taxon>
        <taxon>Roseobacteraceae</taxon>
        <taxon>Palleronia</taxon>
    </lineage>
</organism>